<organism evidence="1 2">
    <name type="scientific">Verticillium nonalfalfae</name>
    <dbReference type="NCBI Taxonomy" id="1051616"/>
    <lineage>
        <taxon>Eukaryota</taxon>
        <taxon>Fungi</taxon>
        <taxon>Dikarya</taxon>
        <taxon>Ascomycota</taxon>
        <taxon>Pezizomycotina</taxon>
        <taxon>Sordariomycetes</taxon>
        <taxon>Hypocreomycetidae</taxon>
        <taxon>Glomerellales</taxon>
        <taxon>Plectosphaerellaceae</taxon>
        <taxon>Verticillium</taxon>
    </lineage>
</organism>
<keyword evidence="2" id="KW-1185">Reference proteome</keyword>
<reference evidence="1 2" key="1">
    <citation type="submission" date="2018-10" db="EMBL/GenBank/DDBJ databases">
        <title>Genome sequence of Verticillium nonalfalfae VnAa140.</title>
        <authorList>
            <person name="Stajich J.E."/>
            <person name="Kasson M.T."/>
        </authorList>
    </citation>
    <scope>NUCLEOTIDE SEQUENCE [LARGE SCALE GENOMIC DNA]</scope>
    <source>
        <strain evidence="1 2">VnAa140</strain>
    </source>
</reference>
<sequence length="298" mass="33180">MSAPISRHVSGIEQELLHRSKRIKLFLSANQEQEALLANPRHIEHLNQLTNSELLTLRGIVVQCTGLLGMTGMPAPTVVDFLLGLTFDNGWTSDKPVEERPLFLEIRDITTIGTLTKETFAYVLQQGYFLPIGKTHDGRDVYGHASLAGGDAPNGTHVQFNYATVVNGSYVKIALSDLAAPRDGSVAINDLIRCHDQFVMDQVLYYNIQAAKFIAQHLIKQFASGKMLGLEMTGRIAQFERVEFPRIKKHLLANLFPPAIARELGKLKSRLDYDICGSSGLKGFKTNFFLIARGWEKL</sequence>
<dbReference type="RefSeq" id="XP_028496154.1">
    <property type="nucleotide sequence ID" value="XM_028639470.1"/>
</dbReference>
<name>A0A3M9YDY1_9PEZI</name>
<accession>A0A3M9YDY1</accession>
<gene>
    <name evidence="1" type="ORF">D7B24_005312</name>
</gene>
<evidence type="ECO:0000313" key="2">
    <source>
        <dbReference type="Proteomes" id="UP000267145"/>
    </source>
</evidence>
<dbReference type="EMBL" id="RBVV01000032">
    <property type="protein sequence ID" value="RNJ57996.1"/>
    <property type="molecule type" value="Genomic_DNA"/>
</dbReference>
<evidence type="ECO:0000313" key="1">
    <source>
        <dbReference type="EMBL" id="RNJ57996.1"/>
    </source>
</evidence>
<dbReference type="AlphaFoldDB" id="A0A3M9YDY1"/>
<comment type="caution">
    <text evidence="1">The sequence shown here is derived from an EMBL/GenBank/DDBJ whole genome shotgun (WGS) entry which is preliminary data.</text>
</comment>
<dbReference type="Proteomes" id="UP000267145">
    <property type="component" value="Unassembled WGS sequence"/>
</dbReference>
<proteinExistence type="predicted"/>
<protein>
    <submittedName>
        <fullName evidence="1">Uncharacterized protein</fullName>
    </submittedName>
</protein>
<dbReference type="GeneID" id="39609001"/>